<gene>
    <name evidence="1" type="ORF">CYMTET_25312</name>
</gene>
<dbReference type="Proteomes" id="UP001190700">
    <property type="component" value="Unassembled WGS sequence"/>
</dbReference>
<organism evidence="1 2">
    <name type="scientific">Cymbomonas tetramitiformis</name>
    <dbReference type="NCBI Taxonomy" id="36881"/>
    <lineage>
        <taxon>Eukaryota</taxon>
        <taxon>Viridiplantae</taxon>
        <taxon>Chlorophyta</taxon>
        <taxon>Pyramimonadophyceae</taxon>
        <taxon>Pyramimonadales</taxon>
        <taxon>Pyramimonadaceae</taxon>
        <taxon>Cymbomonas</taxon>
    </lineage>
</organism>
<accession>A0AAE0KZ27</accession>
<proteinExistence type="predicted"/>
<dbReference type="AlphaFoldDB" id="A0AAE0KZ27"/>
<reference evidence="1 2" key="1">
    <citation type="journal article" date="2015" name="Genome Biol. Evol.">
        <title>Comparative Genomics of a Bacterivorous Green Alga Reveals Evolutionary Causalities and Consequences of Phago-Mixotrophic Mode of Nutrition.</title>
        <authorList>
            <person name="Burns J.A."/>
            <person name="Paasch A."/>
            <person name="Narechania A."/>
            <person name="Kim E."/>
        </authorList>
    </citation>
    <scope>NUCLEOTIDE SEQUENCE [LARGE SCALE GENOMIC DNA]</scope>
    <source>
        <strain evidence="1 2">PLY_AMNH</strain>
    </source>
</reference>
<sequence>MQDACLAVELCAVKDISASSRVSGTMSVGGTTQKLPGVNCVNGRATWTGILPPRLQEIDLSTWIEVELKQEMDGAPKSNHLGRILGKATFSIKALLEVPANCLQHLDLPVPPEACAAVAQECEATFSIRVTVVSGRP</sequence>
<protein>
    <submittedName>
        <fullName evidence="1">Uncharacterized protein</fullName>
    </submittedName>
</protein>
<name>A0AAE0KZ27_9CHLO</name>
<dbReference type="EMBL" id="LGRX02013479">
    <property type="protein sequence ID" value="KAK3266041.1"/>
    <property type="molecule type" value="Genomic_DNA"/>
</dbReference>
<comment type="caution">
    <text evidence="1">The sequence shown here is derived from an EMBL/GenBank/DDBJ whole genome shotgun (WGS) entry which is preliminary data.</text>
</comment>
<evidence type="ECO:0000313" key="1">
    <source>
        <dbReference type="EMBL" id="KAK3266041.1"/>
    </source>
</evidence>
<evidence type="ECO:0000313" key="2">
    <source>
        <dbReference type="Proteomes" id="UP001190700"/>
    </source>
</evidence>
<keyword evidence="2" id="KW-1185">Reference proteome</keyword>